<dbReference type="SUPFAM" id="SSF88946">
    <property type="entry name" value="Sigma2 domain of RNA polymerase sigma factors"/>
    <property type="match status" value="1"/>
</dbReference>
<sequence length="186" mass="21762">MCELNDRMLVQKALSGDEEAFKQLIATYQTTVERFARQIGVREEDLQDVTQEVFIKMYRFLHKYSRGKFSTWLYSVTHNVAKDSFRKLNREKSKVLKTIQAQPSVFYEENLDLSEDAAILHKAIQCLDEKYRVPIVLFYFHEASIKDISAILAMREATVKTRLKRGKDQLKASLEEGGYEYESRAF</sequence>
<reference evidence="7" key="1">
    <citation type="submission" date="2010-12" db="EMBL/GenBank/DDBJ databases">
        <title>Complete sequence of Bacillus cellulosilyticus DSM 2522.</title>
        <authorList>
            <consortium name="US DOE Joint Genome Institute"/>
            <person name="Lucas S."/>
            <person name="Copeland A."/>
            <person name="Lapidus A."/>
            <person name="Cheng J.-F."/>
            <person name="Bruce D."/>
            <person name="Goodwin L."/>
            <person name="Pitluck S."/>
            <person name="Chertkov O."/>
            <person name="Detter J.C."/>
            <person name="Han C."/>
            <person name="Tapia R."/>
            <person name="Land M."/>
            <person name="Hauser L."/>
            <person name="Jeffries C."/>
            <person name="Kyrpides N."/>
            <person name="Ivanova N."/>
            <person name="Mikhailova N."/>
            <person name="Brumm P."/>
            <person name="Mead D."/>
            <person name="Woyke T."/>
        </authorList>
    </citation>
    <scope>NUCLEOTIDE SEQUENCE [LARGE SCALE GENOMIC DNA]</scope>
    <source>
        <strain evidence="7">DSM 2522</strain>
    </source>
</reference>
<dbReference type="HOGENOM" id="CLU_047691_3_4_9"/>
<dbReference type="STRING" id="649639.Bcell_1426"/>
<keyword evidence="2" id="KW-0805">Transcription regulation</keyword>
<evidence type="ECO:0000313" key="8">
    <source>
        <dbReference type="Proteomes" id="UP000001401"/>
    </source>
</evidence>
<evidence type="ECO:0000256" key="2">
    <source>
        <dbReference type="ARBA" id="ARBA00023015"/>
    </source>
</evidence>
<protein>
    <submittedName>
        <fullName evidence="7">RNA polymerase, sigma-24 subunit, ECF subfamily</fullName>
    </submittedName>
</protein>
<keyword evidence="4" id="KW-0804">Transcription</keyword>
<evidence type="ECO:0000259" key="5">
    <source>
        <dbReference type="Pfam" id="PF04542"/>
    </source>
</evidence>
<dbReference type="Gene3D" id="1.10.10.10">
    <property type="entry name" value="Winged helix-like DNA-binding domain superfamily/Winged helix DNA-binding domain"/>
    <property type="match status" value="1"/>
</dbReference>
<dbReference type="CDD" id="cd06171">
    <property type="entry name" value="Sigma70_r4"/>
    <property type="match status" value="1"/>
</dbReference>
<accession>E6TUD3</accession>
<name>E6TUD3_EVAC2</name>
<dbReference type="Proteomes" id="UP000001401">
    <property type="component" value="Chromosome"/>
</dbReference>
<dbReference type="PANTHER" id="PTHR43133">
    <property type="entry name" value="RNA POLYMERASE ECF-TYPE SIGMA FACTO"/>
    <property type="match status" value="1"/>
</dbReference>
<dbReference type="OrthoDB" id="9784984at2"/>
<dbReference type="InterPro" id="IPR013325">
    <property type="entry name" value="RNA_pol_sigma_r2"/>
</dbReference>
<evidence type="ECO:0000256" key="1">
    <source>
        <dbReference type="ARBA" id="ARBA00010641"/>
    </source>
</evidence>
<keyword evidence="8" id="KW-1185">Reference proteome</keyword>
<dbReference type="InterPro" id="IPR036388">
    <property type="entry name" value="WH-like_DNA-bd_sf"/>
</dbReference>
<proteinExistence type="inferred from homology"/>
<evidence type="ECO:0000259" key="6">
    <source>
        <dbReference type="Pfam" id="PF08281"/>
    </source>
</evidence>
<evidence type="ECO:0000256" key="3">
    <source>
        <dbReference type="ARBA" id="ARBA00023082"/>
    </source>
</evidence>
<feature type="domain" description="RNA polymerase sigma-70 region 2" evidence="5">
    <location>
        <begin position="24"/>
        <end position="90"/>
    </location>
</feature>
<evidence type="ECO:0000313" key="7">
    <source>
        <dbReference type="EMBL" id="ADU29689.1"/>
    </source>
</evidence>
<feature type="domain" description="RNA polymerase sigma factor 70 region 4 type 2" evidence="6">
    <location>
        <begin position="119"/>
        <end position="170"/>
    </location>
</feature>
<dbReference type="RefSeq" id="WP_013488026.1">
    <property type="nucleotide sequence ID" value="NC_014829.1"/>
</dbReference>
<comment type="similarity">
    <text evidence="1">Belongs to the sigma-70 factor family. ECF subfamily.</text>
</comment>
<dbReference type="InterPro" id="IPR039425">
    <property type="entry name" value="RNA_pol_sigma-70-like"/>
</dbReference>
<dbReference type="InterPro" id="IPR007627">
    <property type="entry name" value="RNA_pol_sigma70_r2"/>
</dbReference>
<dbReference type="Pfam" id="PF04542">
    <property type="entry name" value="Sigma70_r2"/>
    <property type="match status" value="1"/>
</dbReference>
<dbReference type="NCBIfam" id="TIGR02937">
    <property type="entry name" value="sigma70-ECF"/>
    <property type="match status" value="1"/>
</dbReference>
<dbReference type="GO" id="GO:0006352">
    <property type="term" value="P:DNA-templated transcription initiation"/>
    <property type="evidence" value="ECO:0007669"/>
    <property type="project" value="InterPro"/>
</dbReference>
<dbReference type="InterPro" id="IPR013324">
    <property type="entry name" value="RNA_pol_sigma_r3/r4-like"/>
</dbReference>
<dbReference type="EMBL" id="CP002394">
    <property type="protein sequence ID" value="ADU29689.1"/>
    <property type="molecule type" value="Genomic_DNA"/>
</dbReference>
<organism evidence="7 8">
    <name type="scientific">Evansella cellulosilytica (strain ATCC 21833 / DSM 2522 / FERM P-1141 / JCM 9156 / N-4)</name>
    <name type="common">Bacillus cellulosilyticus</name>
    <dbReference type="NCBI Taxonomy" id="649639"/>
    <lineage>
        <taxon>Bacteria</taxon>
        <taxon>Bacillati</taxon>
        <taxon>Bacillota</taxon>
        <taxon>Bacilli</taxon>
        <taxon>Bacillales</taxon>
        <taxon>Bacillaceae</taxon>
        <taxon>Evansella</taxon>
    </lineage>
</organism>
<keyword evidence="3" id="KW-0731">Sigma factor</keyword>
<dbReference type="SUPFAM" id="SSF88659">
    <property type="entry name" value="Sigma3 and sigma4 domains of RNA polymerase sigma factors"/>
    <property type="match status" value="1"/>
</dbReference>
<dbReference type="GO" id="GO:0003677">
    <property type="term" value="F:DNA binding"/>
    <property type="evidence" value="ECO:0007669"/>
    <property type="project" value="InterPro"/>
</dbReference>
<dbReference type="AlphaFoldDB" id="E6TUD3"/>
<dbReference type="KEGG" id="bco:Bcell_1426"/>
<dbReference type="InterPro" id="IPR014284">
    <property type="entry name" value="RNA_pol_sigma-70_dom"/>
</dbReference>
<gene>
    <name evidence="7" type="ordered locus">Bcell_1426</name>
</gene>
<evidence type="ECO:0000256" key="4">
    <source>
        <dbReference type="ARBA" id="ARBA00023163"/>
    </source>
</evidence>
<dbReference type="InterPro" id="IPR013249">
    <property type="entry name" value="RNA_pol_sigma70_r4_t2"/>
</dbReference>
<dbReference type="PANTHER" id="PTHR43133:SF51">
    <property type="entry name" value="RNA POLYMERASE SIGMA FACTOR"/>
    <property type="match status" value="1"/>
</dbReference>
<dbReference type="GO" id="GO:0016987">
    <property type="term" value="F:sigma factor activity"/>
    <property type="evidence" value="ECO:0007669"/>
    <property type="project" value="UniProtKB-KW"/>
</dbReference>
<dbReference type="Pfam" id="PF08281">
    <property type="entry name" value="Sigma70_r4_2"/>
    <property type="match status" value="1"/>
</dbReference>
<dbReference type="Gene3D" id="1.10.1740.10">
    <property type="match status" value="1"/>
</dbReference>
<dbReference type="eggNOG" id="COG1595">
    <property type="taxonomic scope" value="Bacteria"/>
</dbReference>